<comment type="cofactor">
    <cofactor evidence="1 15">
        <name>Mg(2+)</name>
        <dbReference type="ChEBI" id="CHEBI:18420"/>
    </cofactor>
</comment>
<name>A0ABV3TGG7_9RHOB</name>
<dbReference type="NCBIfam" id="TIGR00564">
    <property type="entry name" value="trpE_most"/>
    <property type="match status" value="1"/>
</dbReference>
<dbReference type="GO" id="GO:0004049">
    <property type="term" value="F:anthranilate synthase activity"/>
    <property type="evidence" value="ECO:0007669"/>
    <property type="project" value="UniProtKB-EC"/>
</dbReference>
<evidence type="ECO:0000256" key="1">
    <source>
        <dbReference type="ARBA" id="ARBA00001946"/>
    </source>
</evidence>
<dbReference type="PANTHER" id="PTHR11236:SF48">
    <property type="entry name" value="ISOCHORISMATE SYNTHASE MENF"/>
    <property type="match status" value="1"/>
</dbReference>
<evidence type="ECO:0000256" key="15">
    <source>
        <dbReference type="RuleBase" id="RU364045"/>
    </source>
</evidence>
<evidence type="ECO:0000259" key="16">
    <source>
        <dbReference type="Pfam" id="PF00425"/>
    </source>
</evidence>
<evidence type="ECO:0000256" key="13">
    <source>
        <dbReference type="ARBA" id="ARBA00025634"/>
    </source>
</evidence>
<evidence type="ECO:0000256" key="10">
    <source>
        <dbReference type="ARBA" id="ARBA00022842"/>
    </source>
</evidence>
<evidence type="ECO:0000256" key="7">
    <source>
        <dbReference type="ARBA" id="ARBA00022605"/>
    </source>
</evidence>
<comment type="catalytic activity">
    <reaction evidence="14 15">
        <text>chorismate + L-glutamine = anthranilate + pyruvate + L-glutamate + H(+)</text>
        <dbReference type="Rhea" id="RHEA:21732"/>
        <dbReference type="ChEBI" id="CHEBI:15361"/>
        <dbReference type="ChEBI" id="CHEBI:15378"/>
        <dbReference type="ChEBI" id="CHEBI:16567"/>
        <dbReference type="ChEBI" id="CHEBI:29748"/>
        <dbReference type="ChEBI" id="CHEBI:29985"/>
        <dbReference type="ChEBI" id="CHEBI:58359"/>
        <dbReference type="EC" id="4.1.3.27"/>
    </reaction>
</comment>
<keyword evidence="12 15" id="KW-0456">Lyase</keyword>
<dbReference type="InterPro" id="IPR005256">
    <property type="entry name" value="Anth_synth_I_PabB"/>
</dbReference>
<gene>
    <name evidence="15 18" type="primary">trpE</name>
    <name evidence="18" type="ORF">AB4874_03165</name>
</gene>
<dbReference type="InterPro" id="IPR015890">
    <property type="entry name" value="Chorismate_C"/>
</dbReference>
<organism evidence="18 19">
    <name type="scientific">Thioclava arctica</name>
    <dbReference type="NCBI Taxonomy" id="3238301"/>
    <lineage>
        <taxon>Bacteria</taxon>
        <taxon>Pseudomonadati</taxon>
        <taxon>Pseudomonadota</taxon>
        <taxon>Alphaproteobacteria</taxon>
        <taxon>Rhodobacterales</taxon>
        <taxon>Paracoccaceae</taxon>
        <taxon>Thioclava</taxon>
    </lineage>
</organism>
<comment type="subunit">
    <text evidence="4 15">Heterotetramer consisting of two non-identical subunits: a beta subunit (TrpG) and a large alpha subunit (TrpE).</text>
</comment>
<evidence type="ECO:0000256" key="8">
    <source>
        <dbReference type="ARBA" id="ARBA00022723"/>
    </source>
</evidence>
<evidence type="ECO:0000256" key="14">
    <source>
        <dbReference type="ARBA" id="ARBA00047683"/>
    </source>
</evidence>
<dbReference type="InterPro" id="IPR006805">
    <property type="entry name" value="Anth_synth_I_N"/>
</dbReference>
<evidence type="ECO:0000256" key="6">
    <source>
        <dbReference type="ARBA" id="ARBA00020653"/>
    </source>
</evidence>
<dbReference type="PRINTS" id="PR00095">
    <property type="entry name" value="ANTSNTHASEI"/>
</dbReference>
<comment type="pathway">
    <text evidence="2 15">Amino-acid biosynthesis; L-tryptophan biosynthesis; L-tryptophan from chorismate: step 1/5.</text>
</comment>
<keyword evidence="8 15" id="KW-0479">Metal-binding</keyword>
<feature type="domain" description="Anthranilate synthase component I N-terminal" evidence="17">
    <location>
        <begin position="30"/>
        <end position="172"/>
    </location>
</feature>
<dbReference type="PANTHER" id="PTHR11236">
    <property type="entry name" value="AMINOBENZOATE/ANTHRANILATE SYNTHASE"/>
    <property type="match status" value="1"/>
</dbReference>
<feature type="domain" description="Chorismate-utilising enzyme C-terminal" evidence="16">
    <location>
        <begin position="229"/>
        <end position="482"/>
    </location>
</feature>
<dbReference type="InterPro" id="IPR019999">
    <property type="entry name" value="Anth_synth_I-like"/>
</dbReference>
<dbReference type="InterPro" id="IPR005801">
    <property type="entry name" value="ADC_synthase"/>
</dbReference>
<evidence type="ECO:0000259" key="17">
    <source>
        <dbReference type="Pfam" id="PF04715"/>
    </source>
</evidence>
<dbReference type="SUPFAM" id="SSF56322">
    <property type="entry name" value="ADC synthase"/>
    <property type="match status" value="1"/>
</dbReference>
<evidence type="ECO:0000313" key="19">
    <source>
        <dbReference type="Proteomes" id="UP001557465"/>
    </source>
</evidence>
<evidence type="ECO:0000256" key="3">
    <source>
        <dbReference type="ARBA" id="ARBA00009562"/>
    </source>
</evidence>
<dbReference type="EC" id="4.1.3.27" evidence="5 15"/>
<comment type="caution">
    <text evidence="18">The sequence shown here is derived from an EMBL/GenBank/DDBJ whole genome shotgun (WGS) entry which is preliminary data.</text>
</comment>
<comment type="similarity">
    <text evidence="3 15">Belongs to the anthranilate synthase component I family.</text>
</comment>
<evidence type="ECO:0000256" key="11">
    <source>
        <dbReference type="ARBA" id="ARBA00023141"/>
    </source>
</evidence>
<keyword evidence="10 15" id="KW-0460">Magnesium</keyword>
<evidence type="ECO:0000256" key="12">
    <source>
        <dbReference type="ARBA" id="ARBA00023239"/>
    </source>
</evidence>
<dbReference type="Pfam" id="PF00425">
    <property type="entry name" value="Chorismate_bind"/>
    <property type="match status" value="1"/>
</dbReference>
<evidence type="ECO:0000256" key="5">
    <source>
        <dbReference type="ARBA" id="ARBA00012266"/>
    </source>
</evidence>
<proteinExistence type="inferred from homology"/>
<keyword evidence="19" id="KW-1185">Reference proteome</keyword>
<protein>
    <recommendedName>
        <fullName evidence="6 15">Anthranilate synthase component 1</fullName>
        <ecNumber evidence="5 15">4.1.3.27</ecNumber>
    </recommendedName>
</protein>
<keyword evidence="11 15" id="KW-0057">Aromatic amino acid biosynthesis</keyword>
<keyword evidence="7 15" id="KW-0028">Amino-acid biosynthesis</keyword>
<dbReference type="RefSeq" id="WP_368390902.1">
    <property type="nucleotide sequence ID" value="NZ_JBFRYC010000002.1"/>
</dbReference>
<comment type="function">
    <text evidence="13 15">Part of a heterotetrameric complex that catalyzes the two-step biosynthesis of anthranilate, an intermediate in the biosynthesis of L-tryptophan. In the first step, the glutamine-binding beta subunit (TrpG) of anthranilate synthase (AS) provides the glutamine amidotransferase activity which generates ammonia as a substrate that, along with chorismate, is used in the second step, catalyzed by the large alpha subunit of AS (TrpE) to produce anthranilate. In the absence of TrpG, TrpE can synthesize anthranilate directly from chorismate and high concentrations of ammonia.</text>
</comment>
<dbReference type="Pfam" id="PF04715">
    <property type="entry name" value="Anth_synt_I_N"/>
    <property type="match status" value="1"/>
</dbReference>
<dbReference type="Gene3D" id="3.60.120.10">
    <property type="entry name" value="Anthranilate synthase"/>
    <property type="match status" value="1"/>
</dbReference>
<dbReference type="EMBL" id="JBFRYC010000002">
    <property type="protein sequence ID" value="MEX1660649.1"/>
    <property type="molecule type" value="Genomic_DNA"/>
</dbReference>
<reference evidence="18 19" key="1">
    <citation type="journal article" date="2011" name="Int. J. Syst. Evol. Microbiol.">
        <title>Zhongshania antarctica gen. nov., sp. nov. and Zhongshania guokunii sp. nov., gammaproteobacteria respectively isolated from coastal attached (fast) ice and surface seawater of the Antarctic.</title>
        <authorList>
            <person name="Li H.J."/>
            <person name="Zhang X.Y."/>
            <person name="Chen C.X."/>
            <person name="Zhang Y.J."/>
            <person name="Gao Z.M."/>
            <person name="Yu Y."/>
            <person name="Chen X.L."/>
            <person name="Chen B."/>
            <person name="Zhang Y.Z."/>
        </authorList>
    </citation>
    <scope>NUCLEOTIDE SEQUENCE [LARGE SCALE GENOMIC DNA]</scope>
    <source>
        <strain evidence="18 19">15-R06ZXC-3</strain>
    </source>
</reference>
<accession>A0ABV3TGG7</accession>
<evidence type="ECO:0000256" key="2">
    <source>
        <dbReference type="ARBA" id="ARBA00004873"/>
    </source>
</evidence>
<dbReference type="Proteomes" id="UP001557465">
    <property type="component" value="Unassembled WGS sequence"/>
</dbReference>
<evidence type="ECO:0000256" key="9">
    <source>
        <dbReference type="ARBA" id="ARBA00022822"/>
    </source>
</evidence>
<sequence length="503" mass="54864">MVALSPSFEEFEARWAKGQNQLVYARLAADLDTPVSLMLKLAEAQPNSFMLESVTGGEVRGRYSIIGMKPDVIWECRGTQARINRAARFDEAWEDLPGHPFESLRALIAESRIEMPEGLPAAAAGLFGYLGYDTIRLVENLPNVNPDPIGVPDAMLLRPSVVAVLDGVKGDVILCAPAFQSSGLSARAAYAQAAERVSDALRDLDRSPTEGRNLGEMRQVGEMRSNFTQQGYMEAVERAKDYIRAGDIFQVVPAQRWAADFPLPPFALYRSLRRTNPSPFMFFLNFGGFQIVGASPEILVRLREGEVTIRPIAGTRPRGATPAEDKALEEDLLADKKELAEHLMLLDLGRNDVGRVAKIGTVHPTEKFIIERYSHVMHIVSNVVGELADGQDALSALLAGLPAGTVSGAPKVRAMEIIDELEPEKRGIYGGAVGYFAANGEMDMCIALRTALVKDETLYIQAGGGVVYDSDPLAEYQESVHKSNALRRAAEDAGLFVQSRSNS</sequence>
<keyword evidence="9 15" id="KW-0822">Tryptophan biosynthesis</keyword>
<evidence type="ECO:0000313" key="18">
    <source>
        <dbReference type="EMBL" id="MEX1660649.1"/>
    </source>
</evidence>
<evidence type="ECO:0000256" key="4">
    <source>
        <dbReference type="ARBA" id="ARBA00011575"/>
    </source>
</evidence>